<dbReference type="GO" id="GO:0004640">
    <property type="term" value="F:phosphoribosylanthranilate isomerase activity"/>
    <property type="evidence" value="ECO:0007669"/>
    <property type="project" value="UniProtKB-UniRule"/>
</dbReference>
<dbReference type="InterPro" id="IPR001240">
    <property type="entry name" value="PRAI_dom"/>
</dbReference>
<dbReference type="HAMAP" id="MF_00135">
    <property type="entry name" value="PRAI"/>
    <property type="match status" value="1"/>
</dbReference>
<dbReference type="Gene3D" id="3.20.20.70">
    <property type="entry name" value="Aldolase class I"/>
    <property type="match status" value="1"/>
</dbReference>
<dbReference type="InterPro" id="IPR011060">
    <property type="entry name" value="RibuloseP-bd_barrel"/>
</dbReference>
<reference evidence="11 12" key="1">
    <citation type="submission" date="2019-04" db="EMBL/GenBank/DDBJ databases">
        <authorList>
            <person name="Feng G."/>
            <person name="Zhang J."/>
            <person name="Zhu H."/>
        </authorList>
    </citation>
    <scope>NUCLEOTIDE SEQUENCE [LARGE SCALE GENOMIC DNA]</scope>
    <source>
        <strain evidence="11 12">9PBR-1</strain>
    </source>
</reference>
<accession>A0A4Z0QH85</accession>
<keyword evidence="7 9" id="KW-0057">Aromatic amino acid biosynthesis</keyword>
<dbReference type="EC" id="5.3.1.24" evidence="3 9"/>
<dbReference type="InterPro" id="IPR013785">
    <property type="entry name" value="Aldolase_TIM"/>
</dbReference>
<dbReference type="GO" id="GO:0000162">
    <property type="term" value="P:L-tryptophan biosynthetic process"/>
    <property type="evidence" value="ECO:0007669"/>
    <property type="project" value="UniProtKB-UniRule"/>
</dbReference>
<dbReference type="Pfam" id="PF00697">
    <property type="entry name" value="PRAI"/>
    <property type="match status" value="1"/>
</dbReference>
<dbReference type="AlphaFoldDB" id="A0A4Z0QH85"/>
<sequence length="220" mass="23952">MSHSPTSSETTTALRIKVCGMREAANVAAVAALHPDFLGFIFYPKSKRFVADTLDAELLGQLPEGCQKVGVFVDEGTAVIQQQVARYGLDLVQLHGHETPAQCAELQAAGVPVVKAFAFEAGFDFDTLRPYAPYCAYFLFDTKGEQPGGNGTTFDWQLLQGYPLEVPYFLAGGLDEQHAATLAKLQLPGLYAVDLNSRFELQPGLKDDSKLARMFTSLRA</sequence>
<evidence type="ECO:0000256" key="4">
    <source>
        <dbReference type="ARBA" id="ARBA00022272"/>
    </source>
</evidence>
<dbReference type="InterPro" id="IPR044643">
    <property type="entry name" value="TrpF_fam"/>
</dbReference>
<evidence type="ECO:0000256" key="1">
    <source>
        <dbReference type="ARBA" id="ARBA00001164"/>
    </source>
</evidence>
<dbReference type="PANTHER" id="PTHR42894:SF1">
    <property type="entry name" value="N-(5'-PHOSPHORIBOSYL)ANTHRANILATE ISOMERASE"/>
    <property type="match status" value="1"/>
</dbReference>
<name>A0A4Z0QH85_9BACT</name>
<keyword evidence="8 9" id="KW-0413">Isomerase</keyword>
<dbReference type="OrthoDB" id="9786954at2"/>
<evidence type="ECO:0000313" key="12">
    <source>
        <dbReference type="Proteomes" id="UP000298471"/>
    </source>
</evidence>
<evidence type="ECO:0000313" key="11">
    <source>
        <dbReference type="EMBL" id="TGE29114.1"/>
    </source>
</evidence>
<evidence type="ECO:0000256" key="3">
    <source>
        <dbReference type="ARBA" id="ARBA00012572"/>
    </source>
</evidence>
<evidence type="ECO:0000256" key="2">
    <source>
        <dbReference type="ARBA" id="ARBA00004664"/>
    </source>
</evidence>
<keyword evidence="6 9" id="KW-0822">Tryptophan biosynthesis</keyword>
<evidence type="ECO:0000256" key="8">
    <source>
        <dbReference type="ARBA" id="ARBA00023235"/>
    </source>
</evidence>
<evidence type="ECO:0000259" key="10">
    <source>
        <dbReference type="Pfam" id="PF00697"/>
    </source>
</evidence>
<comment type="pathway">
    <text evidence="2 9">Amino-acid biosynthesis; L-tryptophan biosynthesis; L-tryptophan from chorismate: step 3/5.</text>
</comment>
<feature type="domain" description="N-(5'phosphoribosyl) anthranilate isomerase (PRAI)" evidence="10">
    <location>
        <begin position="17"/>
        <end position="215"/>
    </location>
</feature>
<organism evidence="11 12">
    <name type="scientific">Hymenobacter metallicola</name>
    <dbReference type="NCBI Taxonomy" id="2563114"/>
    <lineage>
        <taxon>Bacteria</taxon>
        <taxon>Pseudomonadati</taxon>
        <taxon>Bacteroidota</taxon>
        <taxon>Cytophagia</taxon>
        <taxon>Cytophagales</taxon>
        <taxon>Hymenobacteraceae</taxon>
        <taxon>Hymenobacter</taxon>
    </lineage>
</organism>
<gene>
    <name evidence="9" type="primary">trpF</name>
    <name evidence="11" type="ORF">E5K02_06565</name>
</gene>
<dbReference type="SUPFAM" id="SSF51366">
    <property type="entry name" value="Ribulose-phoshate binding barrel"/>
    <property type="match status" value="1"/>
</dbReference>
<dbReference type="PANTHER" id="PTHR42894">
    <property type="entry name" value="N-(5'-PHOSPHORIBOSYL)ANTHRANILATE ISOMERASE"/>
    <property type="match status" value="1"/>
</dbReference>
<protein>
    <recommendedName>
        <fullName evidence="4 9">N-(5'-phosphoribosyl)anthranilate isomerase</fullName>
        <shortName evidence="9">PRAI</shortName>
        <ecNumber evidence="3 9">5.3.1.24</ecNumber>
    </recommendedName>
</protein>
<proteinExistence type="inferred from homology"/>
<dbReference type="UniPathway" id="UPA00035">
    <property type="reaction ID" value="UER00042"/>
</dbReference>
<keyword evidence="5 9" id="KW-0028">Amino-acid biosynthesis</keyword>
<evidence type="ECO:0000256" key="7">
    <source>
        <dbReference type="ARBA" id="ARBA00023141"/>
    </source>
</evidence>
<evidence type="ECO:0000256" key="5">
    <source>
        <dbReference type="ARBA" id="ARBA00022605"/>
    </source>
</evidence>
<dbReference type="CDD" id="cd00405">
    <property type="entry name" value="PRAI"/>
    <property type="match status" value="1"/>
</dbReference>
<keyword evidence="12" id="KW-1185">Reference proteome</keyword>
<comment type="caution">
    <text evidence="11">The sequence shown here is derived from an EMBL/GenBank/DDBJ whole genome shotgun (WGS) entry which is preliminary data.</text>
</comment>
<evidence type="ECO:0000256" key="6">
    <source>
        <dbReference type="ARBA" id="ARBA00022822"/>
    </source>
</evidence>
<evidence type="ECO:0000256" key="9">
    <source>
        <dbReference type="HAMAP-Rule" id="MF_00135"/>
    </source>
</evidence>
<dbReference type="EMBL" id="SRMB01000001">
    <property type="protein sequence ID" value="TGE29114.1"/>
    <property type="molecule type" value="Genomic_DNA"/>
</dbReference>
<comment type="similarity">
    <text evidence="9">Belongs to the TrpF family.</text>
</comment>
<dbReference type="RefSeq" id="WP_135393238.1">
    <property type="nucleotide sequence ID" value="NZ_SRMB01000001.1"/>
</dbReference>
<dbReference type="Proteomes" id="UP000298471">
    <property type="component" value="Unassembled WGS sequence"/>
</dbReference>
<comment type="catalytic activity">
    <reaction evidence="1 9">
        <text>N-(5-phospho-beta-D-ribosyl)anthranilate = 1-(2-carboxyphenylamino)-1-deoxy-D-ribulose 5-phosphate</text>
        <dbReference type="Rhea" id="RHEA:21540"/>
        <dbReference type="ChEBI" id="CHEBI:18277"/>
        <dbReference type="ChEBI" id="CHEBI:58613"/>
        <dbReference type="EC" id="5.3.1.24"/>
    </reaction>
</comment>